<comment type="caution">
    <text evidence="7">The sequence shown here is derived from an EMBL/GenBank/DDBJ whole genome shotgun (WGS) entry which is preliminary data.</text>
</comment>
<dbReference type="PROSITE" id="PS51352">
    <property type="entry name" value="THIOREDOXIN_2"/>
    <property type="match status" value="1"/>
</dbReference>
<evidence type="ECO:0000256" key="1">
    <source>
        <dbReference type="ARBA" id="ARBA00003318"/>
    </source>
</evidence>
<evidence type="ECO:0000256" key="4">
    <source>
        <dbReference type="PIRSR" id="PIRSR000077-1"/>
    </source>
</evidence>
<dbReference type="CDD" id="cd02947">
    <property type="entry name" value="TRX_family"/>
    <property type="match status" value="1"/>
</dbReference>
<keyword evidence="8" id="KW-1185">Reference proteome</keyword>
<evidence type="ECO:0000313" key="8">
    <source>
        <dbReference type="Proteomes" id="UP001301350"/>
    </source>
</evidence>
<dbReference type="Pfam" id="PF00085">
    <property type="entry name" value="Thioredoxin"/>
    <property type="match status" value="1"/>
</dbReference>
<dbReference type="AlphaFoldDB" id="A0AAV9IVI9"/>
<feature type="site" description="Contributes to redox potential value" evidence="4">
    <location>
        <position position="32"/>
    </location>
</feature>
<dbReference type="PROSITE" id="PS00194">
    <property type="entry name" value="THIOREDOXIN_1"/>
    <property type="match status" value="1"/>
</dbReference>
<dbReference type="PRINTS" id="PR00421">
    <property type="entry name" value="THIOREDOXIN"/>
</dbReference>
<feature type="site" description="Deprotonates C-terminal active site Cys" evidence="4">
    <location>
        <position position="25"/>
    </location>
</feature>
<feature type="domain" description="Thioredoxin" evidence="6">
    <location>
        <begin position="1"/>
        <end position="105"/>
    </location>
</feature>
<sequence length="105" mass="11646">MVQTITSVEEFDQLLKDTPHLIVVDFFAVWCGPCRMIAPAVEALAKEYEGAVTFVKVDVDQATELAQRCGVAAMPTFLFYKGGKKVDDLTGANEKVLREKVARHK</sequence>
<dbReference type="GO" id="GO:0015035">
    <property type="term" value="F:protein-disulfide reductase activity"/>
    <property type="evidence" value="ECO:0007669"/>
    <property type="project" value="InterPro"/>
</dbReference>
<evidence type="ECO:0000256" key="2">
    <source>
        <dbReference type="ARBA" id="ARBA00023157"/>
    </source>
</evidence>
<protein>
    <recommendedName>
        <fullName evidence="3">Thioredoxin</fullName>
    </recommendedName>
</protein>
<evidence type="ECO:0000259" key="6">
    <source>
        <dbReference type="PROSITE" id="PS51352"/>
    </source>
</evidence>
<dbReference type="SUPFAM" id="SSF52833">
    <property type="entry name" value="Thioredoxin-like"/>
    <property type="match status" value="1"/>
</dbReference>
<keyword evidence="5" id="KW-0676">Redox-active center</keyword>
<organism evidence="7 8">
    <name type="scientific">Cyanidium caldarium</name>
    <name type="common">Red alga</name>
    <dbReference type="NCBI Taxonomy" id="2771"/>
    <lineage>
        <taxon>Eukaryota</taxon>
        <taxon>Rhodophyta</taxon>
        <taxon>Bangiophyceae</taxon>
        <taxon>Cyanidiales</taxon>
        <taxon>Cyanidiaceae</taxon>
        <taxon>Cyanidium</taxon>
    </lineage>
</organism>
<comment type="function">
    <text evidence="1">Participates in various redox reactions through the reversible oxidation of its active center dithiol to a disulfide and catalyzes dithiol-disulfide exchange reactions.</text>
</comment>
<dbReference type="Proteomes" id="UP001301350">
    <property type="component" value="Unassembled WGS sequence"/>
</dbReference>
<evidence type="ECO:0000313" key="7">
    <source>
        <dbReference type="EMBL" id="KAK4536352.1"/>
    </source>
</evidence>
<feature type="disulfide bond" description="Redox-active" evidence="5">
    <location>
        <begin position="31"/>
        <end position="34"/>
    </location>
</feature>
<evidence type="ECO:0000256" key="3">
    <source>
        <dbReference type="PIRNR" id="PIRNR000077"/>
    </source>
</evidence>
<feature type="active site" description="Nucleophile" evidence="4">
    <location>
        <position position="34"/>
    </location>
</feature>
<keyword evidence="2 5" id="KW-1015">Disulfide bond</keyword>
<dbReference type="InterPro" id="IPR017937">
    <property type="entry name" value="Thioredoxin_CS"/>
</dbReference>
<feature type="active site" description="Nucleophile" evidence="4">
    <location>
        <position position="31"/>
    </location>
</feature>
<reference evidence="7 8" key="1">
    <citation type="submission" date="2022-07" db="EMBL/GenBank/DDBJ databases">
        <title>Genome-wide signatures of adaptation to extreme environments.</title>
        <authorList>
            <person name="Cho C.H."/>
            <person name="Yoon H.S."/>
        </authorList>
    </citation>
    <scope>NUCLEOTIDE SEQUENCE [LARGE SCALE GENOMIC DNA]</scope>
    <source>
        <strain evidence="7 8">DBV 063 E5</strain>
    </source>
</reference>
<name>A0AAV9IVI9_CYACA</name>
<comment type="similarity">
    <text evidence="3">Belongs to the thioredoxin family.</text>
</comment>
<evidence type="ECO:0000256" key="5">
    <source>
        <dbReference type="PIRSR" id="PIRSR000077-4"/>
    </source>
</evidence>
<dbReference type="PIRSF" id="PIRSF000077">
    <property type="entry name" value="Thioredoxin"/>
    <property type="match status" value="1"/>
</dbReference>
<feature type="site" description="Contributes to redox potential value" evidence="4">
    <location>
        <position position="33"/>
    </location>
</feature>
<dbReference type="InterPro" id="IPR013766">
    <property type="entry name" value="Thioredoxin_domain"/>
</dbReference>
<dbReference type="EMBL" id="JANCYW010000008">
    <property type="protein sequence ID" value="KAK4536352.1"/>
    <property type="molecule type" value="Genomic_DNA"/>
</dbReference>
<gene>
    <name evidence="7" type="ORF">CDCA_CDCA08G2377</name>
</gene>
<dbReference type="FunFam" id="3.40.30.10:FF:000245">
    <property type="entry name" value="Thioredoxin"/>
    <property type="match status" value="1"/>
</dbReference>
<accession>A0AAV9IVI9</accession>
<dbReference type="PANTHER" id="PTHR46115">
    <property type="entry name" value="THIOREDOXIN-LIKE PROTEIN 1"/>
    <property type="match status" value="1"/>
</dbReference>
<proteinExistence type="inferred from homology"/>
<dbReference type="InterPro" id="IPR005746">
    <property type="entry name" value="Thioredoxin"/>
</dbReference>
<dbReference type="InterPro" id="IPR036249">
    <property type="entry name" value="Thioredoxin-like_sf"/>
</dbReference>
<dbReference type="Gene3D" id="3.40.30.10">
    <property type="entry name" value="Glutaredoxin"/>
    <property type="match status" value="1"/>
</dbReference>
<dbReference type="NCBIfam" id="TIGR01068">
    <property type="entry name" value="thioredoxin"/>
    <property type="match status" value="1"/>
</dbReference>